<sequence>MSIVEKLRDGLKYWEPRLVQGMGPPENGLDEFYVSVPLPDGYKAPIKVVRPKDNQSTSQRPLIVLFHGGGFMAGSAEMVTRPARDFAERFGAVVVGATYRLAPEHKFPTQFQDAWDTLIWLSTAGLETLGAHPERGFIVGGVSAGGTLAAAIEQQSVDRNLIPPLTGAYICIPMLLTDEIVPQKYRDQWTSRKDNADDPAATKELLEQTMVSFDPDVKSPLFSPFSAPNPHKGLPPVYIQVGGRDPLRDDGLLYEKALKDNGVRTRLDNYAEIGHSAWTIFSDGSSPKELAPNSMRAMEWLLGNGLK</sequence>
<feature type="domain" description="Alpha/beta hydrolase fold-3" evidence="2">
    <location>
        <begin position="63"/>
        <end position="277"/>
    </location>
</feature>
<dbReference type="InterPro" id="IPR029058">
    <property type="entry name" value="AB_hydrolase_fold"/>
</dbReference>
<dbReference type="GO" id="GO:0016787">
    <property type="term" value="F:hydrolase activity"/>
    <property type="evidence" value="ECO:0007669"/>
    <property type="project" value="UniProtKB-KW"/>
</dbReference>
<organism evidence="3 4">
    <name type="scientific">Conoideocrella luteorostrata</name>
    <dbReference type="NCBI Taxonomy" id="1105319"/>
    <lineage>
        <taxon>Eukaryota</taxon>
        <taxon>Fungi</taxon>
        <taxon>Dikarya</taxon>
        <taxon>Ascomycota</taxon>
        <taxon>Pezizomycotina</taxon>
        <taxon>Sordariomycetes</taxon>
        <taxon>Hypocreomycetidae</taxon>
        <taxon>Hypocreales</taxon>
        <taxon>Clavicipitaceae</taxon>
        <taxon>Conoideocrella</taxon>
    </lineage>
</organism>
<dbReference type="InterPro" id="IPR013094">
    <property type="entry name" value="AB_hydrolase_3"/>
</dbReference>
<proteinExistence type="predicted"/>
<reference evidence="3" key="1">
    <citation type="submission" date="2023-06" db="EMBL/GenBank/DDBJ databases">
        <title>Conoideocrella luteorostrata (Hypocreales: Clavicipitaceae), a potential biocontrol fungus for elongate hemlock scale in United States Christmas tree production areas.</title>
        <authorList>
            <person name="Barrett H."/>
            <person name="Lovett B."/>
            <person name="Macias A.M."/>
            <person name="Stajich J.E."/>
            <person name="Kasson M.T."/>
        </authorList>
    </citation>
    <scope>NUCLEOTIDE SEQUENCE</scope>
    <source>
        <strain evidence="3">ARSEF 14590</strain>
    </source>
</reference>
<evidence type="ECO:0000256" key="1">
    <source>
        <dbReference type="ARBA" id="ARBA00022801"/>
    </source>
</evidence>
<dbReference type="EMBL" id="JASWJB010000092">
    <property type="protein sequence ID" value="KAK2599042.1"/>
    <property type="molecule type" value="Genomic_DNA"/>
</dbReference>
<evidence type="ECO:0000313" key="3">
    <source>
        <dbReference type="EMBL" id="KAK2599042.1"/>
    </source>
</evidence>
<accession>A0AAJ0CPN1</accession>
<keyword evidence="1" id="KW-0378">Hydrolase</keyword>
<gene>
    <name evidence="3" type="ORF">QQS21_005509</name>
</gene>
<dbReference type="Gene3D" id="3.40.50.1820">
    <property type="entry name" value="alpha/beta hydrolase"/>
    <property type="match status" value="1"/>
</dbReference>
<comment type="caution">
    <text evidence="3">The sequence shown here is derived from an EMBL/GenBank/DDBJ whole genome shotgun (WGS) entry which is preliminary data.</text>
</comment>
<dbReference type="PANTHER" id="PTHR48081:SF8">
    <property type="entry name" value="ALPHA_BETA HYDROLASE FOLD-3 DOMAIN-CONTAINING PROTEIN-RELATED"/>
    <property type="match status" value="1"/>
</dbReference>
<evidence type="ECO:0000313" key="4">
    <source>
        <dbReference type="Proteomes" id="UP001251528"/>
    </source>
</evidence>
<dbReference type="Pfam" id="PF07859">
    <property type="entry name" value="Abhydrolase_3"/>
    <property type="match status" value="1"/>
</dbReference>
<keyword evidence="4" id="KW-1185">Reference proteome</keyword>
<evidence type="ECO:0000259" key="2">
    <source>
        <dbReference type="Pfam" id="PF07859"/>
    </source>
</evidence>
<dbReference type="PANTHER" id="PTHR48081">
    <property type="entry name" value="AB HYDROLASE SUPERFAMILY PROTEIN C4A8.06C"/>
    <property type="match status" value="1"/>
</dbReference>
<dbReference type="SUPFAM" id="SSF53474">
    <property type="entry name" value="alpha/beta-Hydrolases"/>
    <property type="match status" value="1"/>
</dbReference>
<protein>
    <recommendedName>
        <fullName evidence="2">Alpha/beta hydrolase fold-3 domain-containing protein</fullName>
    </recommendedName>
</protein>
<dbReference type="Proteomes" id="UP001251528">
    <property type="component" value="Unassembled WGS sequence"/>
</dbReference>
<name>A0AAJ0CPN1_9HYPO</name>
<dbReference type="AlphaFoldDB" id="A0AAJ0CPN1"/>
<dbReference type="InterPro" id="IPR050300">
    <property type="entry name" value="GDXG_lipolytic_enzyme"/>
</dbReference>